<evidence type="ECO:0000256" key="6">
    <source>
        <dbReference type="ARBA" id="ARBA00023136"/>
    </source>
</evidence>
<proteinExistence type="inferred from homology"/>
<dbReference type="GO" id="GO:0006935">
    <property type="term" value="P:chemotaxis"/>
    <property type="evidence" value="ECO:0007669"/>
    <property type="project" value="UniProtKB-KW"/>
</dbReference>
<comment type="similarity">
    <text evidence="8">Belongs to the methyl-accepting chemotaxis (MCP) protein family.</text>
</comment>
<comment type="subcellular location">
    <subcellularLocation>
        <location evidence="1">Cell membrane</location>
        <topology evidence="1">Multi-pass membrane protein</topology>
    </subcellularLocation>
</comment>
<dbReference type="CDD" id="cd06225">
    <property type="entry name" value="HAMP"/>
    <property type="match status" value="1"/>
</dbReference>
<accession>A0A1H7HAC1</accession>
<dbReference type="GO" id="GO:0007165">
    <property type="term" value="P:signal transduction"/>
    <property type="evidence" value="ECO:0007669"/>
    <property type="project" value="UniProtKB-KW"/>
</dbReference>
<dbReference type="PROSITE" id="PS50885">
    <property type="entry name" value="HAMP"/>
    <property type="match status" value="1"/>
</dbReference>
<dbReference type="Gene3D" id="3.30.450.20">
    <property type="entry name" value="PAS domain"/>
    <property type="match status" value="2"/>
</dbReference>
<dbReference type="PROSITE" id="PS50111">
    <property type="entry name" value="CHEMOTAXIS_TRANSDUC_2"/>
    <property type="match status" value="1"/>
</dbReference>
<dbReference type="InterPro" id="IPR003660">
    <property type="entry name" value="HAMP_dom"/>
</dbReference>
<keyword evidence="3" id="KW-0145">Chemotaxis</keyword>
<organism evidence="13 14">
    <name type="scientific">Pseudobutyrivibrio ruminis</name>
    <dbReference type="NCBI Taxonomy" id="46206"/>
    <lineage>
        <taxon>Bacteria</taxon>
        <taxon>Bacillati</taxon>
        <taxon>Bacillota</taxon>
        <taxon>Clostridia</taxon>
        <taxon>Lachnospirales</taxon>
        <taxon>Lachnospiraceae</taxon>
        <taxon>Pseudobutyrivibrio</taxon>
    </lineage>
</organism>
<keyword evidence="6 10" id="KW-0472">Membrane</keyword>
<keyword evidence="4 10" id="KW-0812">Transmembrane</keyword>
<evidence type="ECO:0000256" key="7">
    <source>
        <dbReference type="ARBA" id="ARBA00023224"/>
    </source>
</evidence>
<evidence type="ECO:0000256" key="3">
    <source>
        <dbReference type="ARBA" id="ARBA00022500"/>
    </source>
</evidence>
<dbReference type="Gene3D" id="1.10.287.950">
    <property type="entry name" value="Methyl-accepting chemotaxis protein"/>
    <property type="match status" value="1"/>
</dbReference>
<evidence type="ECO:0000256" key="4">
    <source>
        <dbReference type="ARBA" id="ARBA00022692"/>
    </source>
</evidence>
<evidence type="ECO:0000313" key="13">
    <source>
        <dbReference type="EMBL" id="SEK47346.1"/>
    </source>
</evidence>
<evidence type="ECO:0000256" key="10">
    <source>
        <dbReference type="SAM" id="Phobius"/>
    </source>
</evidence>
<evidence type="ECO:0000256" key="9">
    <source>
        <dbReference type="PROSITE-ProRule" id="PRU00284"/>
    </source>
</evidence>
<dbReference type="AlphaFoldDB" id="A0A1H7HAC1"/>
<feature type="domain" description="Methyl-accepting transducer" evidence="11">
    <location>
        <begin position="373"/>
        <end position="637"/>
    </location>
</feature>
<dbReference type="PANTHER" id="PTHR32089:SF112">
    <property type="entry name" value="LYSOZYME-LIKE PROTEIN-RELATED"/>
    <property type="match status" value="1"/>
</dbReference>
<keyword evidence="5 10" id="KW-1133">Transmembrane helix</keyword>
<evidence type="ECO:0000256" key="5">
    <source>
        <dbReference type="ARBA" id="ARBA00022989"/>
    </source>
</evidence>
<dbReference type="Proteomes" id="UP000182321">
    <property type="component" value="Unassembled WGS sequence"/>
</dbReference>
<dbReference type="GO" id="GO:0005886">
    <property type="term" value="C:plasma membrane"/>
    <property type="evidence" value="ECO:0007669"/>
    <property type="project" value="UniProtKB-SubCell"/>
</dbReference>
<evidence type="ECO:0000259" key="11">
    <source>
        <dbReference type="PROSITE" id="PS50111"/>
    </source>
</evidence>
<feature type="transmembrane region" description="Helical" evidence="10">
    <location>
        <begin position="288"/>
        <end position="310"/>
    </location>
</feature>
<feature type="domain" description="HAMP" evidence="12">
    <location>
        <begin position="316"/>
        <end position="368"/>
    </location>
</feature>
<dbReference type="Pfam" id="PF00015">
    <property type="entry name" value="MCPsignal"/>
    <property type="match status" value="1"/>
</dbReference>
<evidence type="ECO:0000259" key="12">
    <source>
        <dbReference type="PROSITE" id="PS50885"/>
    </source>
</evidence>
<dbReference type="InterPro" id="IPR033479">
    <property type="entry name" value="dCache_1"/>
</dbReference>
<evidence type="ECO:0000256" key="1">
    <source>
        <dbReference type="ARBA" id="ARBA00004651"/>
    </source>
</evidence>
<evidence type="ECO:0000256" key="2">
    <source>
        <dbReference type="ARBA" id="ARBA00022475"/>
    </source>
</evidence>
<dbReference type="InterPro" id="IPR004089">
    <property type="entry name" value="MCPsignal_dom"/>
</dbReference>
<dbReference type="SMART" id="SM00304">
    <property type="entry name" value="HAMP"/>
    <property type="match status" value="1"/>
</dbReference>
<keyword evidence="14" id="KW-1185">Reference proteome</keyword>
<dbReference type="EMBL" id="FNZX01000005">
    <property type="protein sequence ID" value="SEK47346.1"/>
    <property type="molecule type" value="Genomic_DNA"/>
</dbReference>
<protein>
    <submittedName>
        <fullName evidence="13">Methyl-accepting chemotaxis protein</fullName>
    </submittedName>
</protein>
<evidence type="ECO:0000256" key="8">
    <source>
        <dbReference type="ARBA" id="ARBA00029447"/>
    </source>
</evidence>
<dbReference type="Pfam" id="PF02743">
    <property type="entry name" value="dCache_1"/>
    <property type="match status" value="1"/>
</dbReference>
<keyword evidence="2" id="KW-1003">Cell membrane</keyword>
<dbReference type="SUPFAM" id="SSF58104">
    <property type="entry name" value="Methyl-accepting chemotaxis protein (MCP) signaling domain"/>
    <property type="match status" value="1"/>
</dbReference>
<evidence type="ECO:0000313" key="14">
    <source>
        <dbReference type="Proteomes" id="UP000182321"/>
    </source>
</evidence>
<reference evidence="14" key="1">
    <citation type="submission" date="2016-10" db="EMBL/GenBank/DDBJ databases">
        <authorList>
            <person name="Varghese N."/>
        </authorList>
    </citation>
    <scope>NUCLEOTIDE SEQUENCE [LARGE SCALE GENOMIC DNA]</scope>
    <source>
        <strain evidence="14">ACV-9</strain>
    </source>
</reference>
<name>A0A1H7HAC1_9FIRM</name>
<sequence>MKTNGIRKSKHIKRLSSKLISIFLPVVAGGIALLVLLVGVFDTKLIHELLYTSLEKSVKSDAIAINSELKSTFYYLNAIADSIEVQQFEDDAEIRTFLQQTKGRYDMIPTGAYLSLSDGAFIELTGWDPGMDIREKPWYQEGIAYTDSYYYFYDVPYFDLNTGNLCATVLRHVHLKDGREGVIAADLMMSACQDYLNSVTLYGTGRAMMATSQGLILSAEDTAMCGQNLADVDNKLFNNMTAVLGNEDGQVAKVNGADGQYFVSTYTVEGTDWKVINYAKATDVLADVLYMLLIVIGAVVAMMIILAVLFNVTLNKMIRKPVAALTENIEHISQGDFTVTIDDKGDDEIAYMNKSMNKFIENMRGIISNIQGISTQLETDSKNSQSTAGVLNTEANEQSRSMETILANMESMAESVTEVAENATSLSMTVSELTESENQIETSMVELVDKANVGAEDMTNVRKGMEDVVASMNDMNNAVQSVDEAAAEINQIIDMISGIASQTNLLSLNASIEAARAGEYGRGFAVVASEIGQLANDSAEATRKIGEIIDEMTKKVRDLAERSESNTKMIHDSSEAVDNAATTFQTITASLSDASDTLSKMAERMGTVNDVAANMAAVSEEQSATSQEITATVNQLTESSKNVAESSNTVSNAASSVAVAADSINESVQFFTI</sequence>
<dbReference type="RefSeq" id="WP_074789853.1">
    <property type="nucleotide sequence ID" value="NZ_FNZX01000005.1"/>
</dbReference>
<feature type="transmembrane region" description="Helical" evidence="10">
    <location>
        <begin position="20"/>
        <end position="41"/>
    </location>
</feature>
<keyword evidence="7 9" id="KW-0807">Transducer</keyword>
<dbReference type="SMART" id="SM00283">
    <property type="entry name" value="MA"/>
    <property type="match status" value="1"/>
</dbReference>
<dbReference type="PANTHER" id="PTHR32089">
    <property type="entry name" value="METHYL-ACCEPTING CHEMOTAXIS PROTEIN MCPB"/>
    <property type="match status" value="1"/>
</dbReference>
<dbReference type="Pfam" id="PF00672">
    <property type="entry name" value="HAMP"/>
    <property type="match status" value="1"/>
</dbReference>
<gene>
    <name evidence="13" type="ORF">SAMN02910377_00986</name>
</gene>